<comment type="catalytic activity">
    <reaction evidence="21">
        <text>N(omega)-methyl-L-arginine + pyruvate = 5-(3-methylguanidino)-2-oxopentanoate + L-alanine</text>
        <dbReference type="Rhea" id="RHEA:77319"/>
        <dbReference type="ChEBI" id="CHEBI:15361"/>
        <dbReference type="ChEBI" id="CHEBI:57972"/>
        <dbReference type="ChEBI" id="CHEBI:114953"/>
        <dbReference type="ChEBI" id="CHEBI:197314"/>
    </reaction>
</comment>
<comment type="catalytic activity">
    <reaction evidence="17">
        <text>(2S)-2-aminobutanoate + glyoxylate = 2-oxobutanoate + glycine</text>
        <dbReference type="Rhea" id="RHEA:77339"/>
        <dbReference type="ChEBI" id="CHEBI:16763"/>
        <dbReference type="ChEBI" id="CHEBI:36655"/>
        <dbReference type="ChEBI" id="CHEBI:57305"/>
        <dbReference type="ChEBI" id="CHEBI:74359"/>
    </reaction>
</comment>
<comment type="catalytic activity">
    <reaction evidence="19">
        <text>N(omega),N(omega)-dimethyl-L-arginine + oxaloacetate = 5-(3,3-dimethylguanidino)-2-oxopentanoate + L-aspartate</text>
        <dbReference type="Rhea" id="RHEA:77343"/>
        <dbReference type="ChEBI" id="CHEBI:16452"/>
        <dbReference type="ChEBI" id="CHEBI:29991"/>
        <dbReference type="ChEBI" id="CHEBI:58326"/>
        <dbReference type="ChEBI" id="CHEBI:197301"/>
    </reaction>
</comment>
<dbReference type="EC" id="2.6.1.44" evidence="5"/>
<comment type="subcellular location">
    <subcellularLocation>
        <location evidence="2">Mitochondrion</location>
    </subcellularLocation>
</comment>
<comment type="catalytic activity">
    <reaction evidence="35">
        <text>N(omega),N('omega)-dimethyl-L-arginine + glyoxylate = 5-(3,3'-dimethylguanidino)-2-oxopentanoate + glycine</text>
        <dbReference type="Rhea" id="RHEA:77315"/>
        <dbReference type="ChEBI" id="CHEBI:36655"/>
        <dbReference type="ChEBI" id="CHEBI:57305"/>
        <dbReference type="ChEBI" id="CHEBI:197308"/>
        <dbReference type="ChEBI" id="CHEBI:197310"/>
    </reaction>
</comment>
<evidence type="ECO:0000256" key="28">
    <source>
        <dbReference type="ARBA" id="ARBA00044258"/>
    </source>
</evidence>
<comment type="catalytic activity">
    <reaction evidence="33">
        <text>N(omega)-methyl-L-arginine + glyoxylate = 5-(3-methylguanidino)-2-oxopentanoate + glycine</text>
        <dbReference type="Rhea" id="RHEA:77323"/>
        <dbReference type="ChEBI" id="CHEBI:36655"/>
        <dbReference type="ChEBI" id="CHEBI:57305"/>
        <dbReference type="ChEBI" id="CHEBI:114953"/>
        <dbReference type="ChEBI" id="CHEBI:197314"/>
    </reaction>
</comment>
<evidence type="ECO:0000256" key="15">
    <source>
        <dbReference type="ARBA" id="ARBA00042669"/>
    </source>
</evidence>
<evidence type="ECO:0000256" key="1">
    <source>
        <dbReference type="ARBA" id="ARBA00001933"/>
    </source>
</evidence>
<evidence type="ECO:0000256" key="30">
    <source>
        <dbReference type="ARBA" id="ARBA00048264"/>
    </source>
</evidence>
<dbReference type="EC" id="2.6.1.40" evidence="10"/>
<dbReference type="EC" id="2.6.1.18" evidence="26"/>
<comment type="catalytic activity">
    <reaction evidence="29">
        <text>N(omega),N(omega)-dimethyl-L-arginine + glyoxylate = 5-(3,3-dimethylguanidino)-2-oxopentanoate + glycine</text>
        <dbReference type="Rhea" id="RHEA:77311"/>
        <dbReference type="ChEBI" id="CHEBI:36655"/>
        <dbReference type="ChEBI" id="CHEBI:57305"/>
        <dbReference type="ChEBI" id="CHEBI:58326"/>
        <dbReference type="ChEBI" id="CHEBI:197301"/>
    </reaction>
</comment>
<evidence type="ECO:0000256" key="27">
    <source>
        <dbReference type="ARBA" id="ARBA00044257"/>
    </source>
</evidence>
<comment type="catalytic activity">
    <reaction evidence="24">
        <text>3-oxopropanoate + L-alanine = beta-alanine + pyruvate</text>
        <dbReference type="Rhea" id="RHEA:14077"/>
        <dbReference type="ChEBI" id="CHEBI:15361"/>
        <dbReference type="ChEBI" id="CHEBI:33190"/>
        <dbReference type="ChEBI" id="CHEBI:57966"/>
        <dbReference type="ChEBI" id="CHEBI:57972"/>
        <dbReference type="EC" id="2.6.1.18"/>
    </reaction>
    <physiologicalReaction direction="right-to-left" evidence="24">
        <dbReference type="Rhea" id="RHEA:14079"/>
    </physiologicalReaction>
</comment>
<evidence type="ECO:0000256" key="5">
    <source>
        <dbReference type="ARBA" id="ARBA00013049"/>
    </source>
</evidence>
<comment type="catalytic activity">
    <reaction evidence="34">
        <text>oxaloacetate + L-alanine = L-aspartate + pyruvate</text>
        <dbReference type="Rhea" id="RHEA:77347"/>
        <dbReference type="ChEBI" id="CHEBI:15361"/>
        <dbReference type="ChEBI" id="CHEBI:16452"/>
        <dbReference type="ChEBI" id="CHEBI:29991"/>
        <dbReference type="ChEBI" id="CHEBI:57972"/>
    </reaction>
</comment>
<evidence type="ECO:0000256" key="20">
    <source>
        <dbReference type="ARBA" id="ARBA00043751"/>
    </source>
</evidence>
<keyword evidence="8" id="KW-0663">Pyridoxal phosphate</keyword>
<dbReference type="GeneID" id="102809198"/>
<evidence type="ECO:0000256" key="29">
    <source>
        <dbReference type="ARBA" id="ARBA00047892"/>
    </source>
</evidence>
<comment type="function">
    <text evidence="36">Multifunctional aminotransferase with a broad substrate specificity. Catalyzes the conversion of glyoxylate to glycine using alanine as the amino donor. Catalyzes metabolism of not L- but the D-isomer of D-beta-aminoisobutyric acid to generate 2-methyl-3-oxopropanoate and alanine. Catalyzes the transfer of the amino group from beta-alanine to pyruvate to yield L-alanine and 3-oxopropanoate. Can metabolize NG-monomethyl-L-arginine (NMMA), asymmetric NG,NG-dimethyl-L-arginine (ADMA) and symmetric NG,N'G-dimethyl-L-arginine (SDMA). ADMA is a potent inhibitor of nitric-oxide (NO) synthase, and this activity provides mechanism through which the kidney regulates blood pressure.</text>
</comment>
<evidence type="ECO:0000256" key="21">
    <source>
        <dbReference type="ARBA" id="ARBA00043758"/>
    </source>
</evidence>
<evidence type="ECO:0000256" key="12">
    <source>
        <dbReference type="ARBA" id="ARBA00041662"/>
    </source>
</evidence>
<evidence type="ECO:0000256" key="2">
    <source>
        <dbReference type="ARBA" id="ARBA00004173"/>
    </source>
</evidence>
<evidence type="ECO:0000256" key="19">
    <source>
        <dbReference type="ARBA" id="ARBA00043749"/>
    </source>
</evidence>
<evidence type="ECO:0000256" key="7">
    <source>
        <dbReference type="ARBA" id="ARBA00022679"/>
    </source>
</evidence>
<dbReference type="InterPro" id="IPR015424">
    <property type="entry name" value="PyrdxlP-dep_Trfase"/>
</dbReference>
<comment type="similarity">
    <text evidence="3">Belongs to the class-III pyridoxal-phosphate-dependent aminotransferase family.</text>
</comment>
<sequence>MLSLMRQSCSRLKISRIAAYSTVADGGLPDMPACDFTPPQHTGINYEDSMKIRKEKLHPNLLTYYRKPILVTDGHMQWLFDDNGRQYLDLFAGIVTVSVGHCHPKVVGALEKQIKKLWHTTSIYLHPNIHEYAEKLTSRLPEHLKVVYFVNSGSEANDLAMTMARLHTVTMAKGMGNGFPMAAVVTTTEIANSMQGVLHFNTFGGNPMSCAVGSVVLDLQLGTAKNRA</sequence>
<evidence type="ECO:0000256" key="8">
    <source>
        <dbReference type="ARBA" id="ARBA00022898"/>
    </source>
</evidence>
<evidence type="ECO:0000256" key="14">
    <source>
        <dbReference type="ARBA" id="ARBA00042611"/>
    </source>
</evidence>
<dbReference type="PANTHER" id="PTHR45688:SF3">
    <property type="entry name" value="ALANINE--GLYOXYLATE AMINOTRANSFERASE 2, MITOCHONDRIAL"/>
    <property type="match status" value="1"/>
</dbReference>
<reference evidence="38" key="1">
    <citation type="submission" date="2025-08" db="UniProtKB">
        <authorList>
            <consortium name="RefSeq"/>
        </authorList>
    </citation>
    <scope>IDENTIFICATION</scope>
    <source>
        <tissue evidence="38">Testes</tissue>
    </source>
</reference>
<protein>
    <recommendedName>
        <fullName evidence="11">Alanine--glyoxylate aminotransferase 2, mitochondrial</fullName>
        <ecNumber evidence="26">2.6.1.18</ecNumber>
        <ecNumber evidence="10">2.6.1.40</ecNumber>
        <ecNumber evidence="5">2.6.1.44</ecNumber>
    </recommendedName>
    <alternativeName>
        <fullName evidence="12">(R)-3-amino-2-methylpropionate--pyruvate transaminase</fullName>
    </alternativeName>
    <alternativeName>
        <fullName evidence="14">Beta-ALAAT II</fullName>
    </alternativeName>
    <alternativeName>
        <fullName evidence="15">Beta-alanine-pyruvate aminotransferase</fullName>
    </alternativeName>
    <alternativeName>
        <fullName evidence="28">D-3-aminoisobutyrate-pyruvate aminotransferase</fullName>
    </alternativeName>
    <alternativeName>
        <fullName evidence="13">D-AIBAT</fullName>
    </alternativeName>
    <alternativeName>
        <fullName evidence="27">D-beta-aminoisobutyrate-pyruvate aminotransferase</fullName>
    </alternativeName>
</protein>
<evidence type="ECO:0000256" key="18">
    <source>
        <dbReference type="ARBA" id="ARBA00043726"/>
    </source>
</evidence>
<evidence type="ECO:0000256" key="31">
    <source>
        <dbReference type="ARBA" id="ARBA00048500"/>
    </source>
</evidence>
<evidence type="ECO:0000256" key="26">
    <source>
        <dbReference type="ARBA" id="ARBA00044055"/>
    </source>
</evidence>
<evidence type="ECO:0000256" key="11">
    <source>
        <dbReference type="ARBA" id="ARBA00039862"/>
    </source>
</evidence>
<evidence type="ECO:0000256" key="24">
    <source>
        <dbReference type="ARBA" id="ARBA00043825"/>
    </source>
</evidence>
<evidence type="ECO:0000256" key="6">
    <source>
        <dbReference type="ARBA" id="ARBA00022576"/>
    </source>
</evidence>
<keyword evidence="37" id="KW-1185">Reference proteome</keyword>
<gene>
    <name evidence="38" type="primary">LOC102809198</name>
</gene>
<evidence type="ECO:0000256" key="4">
    <source>
        <dbReference type="ARBA" id="ARBA00011881"/>
    </source>
</evidence>
<comment type="catalytic activity">
    <reaction evidence="20">
        <text>2-oxobutanoate + L-alanine = (2S)-2-aminobutanoate + pyruvate</text>
        <dbReference type="Rhea" id="RHEA:77355"/>
        <dbReference type="ChEBI" id="CHEBI:15361"/>
        <dbReference type="ChEBI" id="CHEBI:16763"/>
        <dbReference type="ChEBI" id="CHEBI:57972"/>
        <dbReference type="ChEBI" id="CHEBI:74359"/>
        <dbReference type="EC" id="2.6.1.44"/>
    </reaction>
</comment>
<dbReference type="InterPro" id="IPR005814">
    <property type="entry name" value="Aminotrans_3"/>
</dbReference>
<comment type="cofactor">
    <cofactor evidence="1">
        <name>pyridoxal 5'-phosphate</name>
        <dbReference type="ChEBI" id="CHEBI:597326"/>
    </cofactor>
</comment>
<evidence type="ECO:0000256" key="35">
    <source>
        <dbReference type="ARBA" id="ARBA00049480"/>
    </source>
</evidence>
<dbReference type="Gene3D" id="3.90.1150.10">
    <property type="entry name" value="Aspartate Aminotransferase, domain 1"/>
    <property type="match status" value="1"/>
</dbReference>
<dbReference type="Proteomes" id="UP000694865">
    <property type="component" value="Unplaced"/>
</dbReference>
<comment type="catalytic activity">
    <reaction evidence="23">
        <text>N(omega),N('omega)-dimethyl-L-arginine + pyruvate = 5-(3,3'-dimethylguanidino)-2-oxopentanoate + L-alanine</text>
        <dbReference type="Rhea" id="RHEA:77307"/>
        <dbReference type="ChEBI" id="CHEBI:15361"/>
        <dbReference type="ChEBI" id="CHEBI:57972"/>
        <dbReference type="ChEBI" id="CHEBI:197308"/>
        <dbReference type="ChEBI" id="CHEBI:197310"/>
    </reaction>
</comment>
<comment type="catalytic activity">
    <reaction evidence="16">
        <text>N(omega),N(omega)-dimethyl-L-arginine + pyruvate = 5-(3,3-dimethylguanidino)-2-oxopentanoate + L-alanine</text>
        <dbReference type="Rhea" id="RHEA:77303"/>
        <dbReference type="ChEBI" id="CHEBI:15361"/>
        <dbReference type="ChEBI" id="CHEBI:57972"/>
        <dbReference type="ChEBI" id="CHEBI:58326"/>
        <dbReference type="ChEBI" id="CHEBI:197301"/>
    </reaction>
</comment>
<dbReference type="InterPro" id="IPR015421">
    <property type="entry name" value="PyrdxlP-dep_Trfase_major"/>
</dbReference>
<comment type="catalytic activity">
    <reaction evidence="30">
        <text>L-ornithine + glyoxylate = 5-amino-2-oxopentanoate + glycine</text>
        <dbReference type="Rhea" id="RHEA:77331"/>
        <dbReference type="ChEBI" id="CHEBI:36655"/>
        <dbReference type="ChEBI" id="CHEBI:46911"/>
        <dbReference type="ChEBI" id="CHEBI:57305"/>
        <dbReference type="ChEBI" id="CHEBI:58802"/>
    </reaction>
</comment>
<comment type="subunit">
    <text evidence="4">Homotetramer.</text>
</comment>
<evidence type="ECO:0000256" key="22">
    <source>
        <dbReference type="ARBA" id="ARBA00043777"/>
    </source>
</evidence>
<evidence type="ECO:0000313" key="38">
    <source>
        <dbReference type="RefSeq" id="XP_006822849.1"/>
    </source>
</evidence>
<evidence type="ECO:0000256" key="13">
    <source>
        <dbReference type="ARBA" id="ARBA00041845"/>
    </source>
</evidence>
<dbReference type="PANTHER" id="PTHR45688">
    <property type="match status" value="1"/>
</dbReference>
<comment type="catalytic activity">
    <reaction evidence="32">
        <text>N(omega),N(omega)-dimethyl-L-arginine + 2-oxobutanoate = 5-(3,3-dimethylguanidino)-2-oxopentanoate + (2S)-2-aminobutanoate</text>
        <dbReference type="Rhea" id="RHEA:77351"/>
        <dbReference type="ChEBI" id="CHEBI:16763"/>
        <dbReference type="ChEBI" id="CHEBI:58326"/>
        <dbReference type="ChEBI" id="CHEBI:74359"/>
        <dbReference type="ChEBI" id="CHEBI:197301"/>
    </reaction>
</comment>
<proteinExistence type="inferred from homology"/>
<keyword evidence="6" id="KW-0032">Aminotransferase</keyword>
<evidence type="ECO:0000256" key="10">
    <source>
        <dbReference type="ARBA" id="ARBA00039130"/>
    </source>
</evidence>
<dbReference type="Pfam" id="PF00202">
    <property type="entry name" value="Aminotran_3"/>
    <property type="match status" value="2"/>
</dbReference>
<comment type="catalytic activity">
    <reaction evidence="31">
        <text>2-oxohexanoate + N(omega),N(omega)-dimethyl-L-arginine = L-2-aminohexanoate + 5-(3,3-dimethylguanidino)-2-oxopentanoate</text>
        <dbReference type="Rhea" id="RHEA:77363"/>
        <dbReference type="ChEBI" id="CHEBI:35177"/>
        <dbReference type="ChEBI" id="CHEBI:58326"/>
        <dbReference type="ChEBI" id="CHEBI:58455"/>
        <dbReference type="ChEBI" id="CHEBI:197301"/>
    </reaction>
</comment>
<evidence type="ECO:0000256" key="25">
    <source>
        <dbReference type="ARBA" id="ARBA00043826"/>
    </source>
</evidence>
<evidence type="ECO:0000256" key="34">
    <source>
        <dbReference type="ARBA" id="ARBA00048916"/>
    </source>
</evidence>
<name>A0ABM0MS58_SACKO</name>
<keyword evidence="7" id="KW-0808">Transferase</keyword>
<evidence type="ECO:0000256" key="32">
    <source>
        <dbReference type="ARBA" id="ARBA00048560"/>
    </source>
</evidence>
<dbReference type="RefSeq" id="XP_006822849.1">
    <property type="nucleotide sequence ID" value="XM_006822786.1"/>
</dbReference>
<evidence type="ECO:0000256" key="17">
    <source>
        <dbReference type="ARBA" id="ARBA00043679"/>
    </source>
</evidence>
<dbReference type="InterPro" id="IPR015422">
    <property type="entry name" value="PyrdxlP-dep_Trfase_small"/>
</dbReference>
<dbReference type="Gene3D" id="3.40.640.10">
    <property type="entry name" value="Type I PLP-dependent aspartate aminotransferase-like (Major domain)"/>
    <property type="match status" value="2"/>
</dbReference>
<organism evidence="37 38">
    <name type="scientific">Saccoglossus kowalevskii</name>
    <name type="common">Acorn worm</name>
    <dbReference type="NCBI Taxonomy" id="10224"/>
    <lineage>
        <taxon>Eukaryota</taxon>
        <taxon>Metazoa</taxon>
        <taxon>Hemichordata</taxon>
        <taxon>Enteropneusta</taxon>
        <taxon>Harrimaniidae</taxon>
        <taxon>Saccoglossus</taxon>
    </lineage>
</organism>
<evidence type="ECO:0000256" key="23">
    <source>
        <dbReference type="ARBA" id="ARBA00043798"/>
    </source>
</evidence>
<dbReference type="SUPFAM" id="SSF53383">
    <property type="entry name" value="PLP-dependent transferases"/>
    <property type="match status" value="1"/>
</dbReference>
<evidence type="ECO:0000256" key="9">
    <source>
        <dbReference type="ARBA" id="ARBA00033660"/>
    </source>
</evidence>
<evidence type="ECO:0000313" key="37">
    <source>
        <dbReference type="Proteomes" id="UP000694865"/>
    </source>
</evidence>
<evidence type="ECO:0000256" key="36">
    <source>
        <dbReference type="ARBA" id="ARBA00058068"/>
    </source>
</evidence>
<evidence type="ECO:0000256" key="16">
    <source>
        <dbReference type="ARBA" id="ARBA00043669"/>
    </source>
</evidence>
<evidence type="ECO:0000256" key="33">
    <source>
        <dbReference type="ARBA" id="ARBA00048760"/>
    </source>
</evidence>
<comment type="catalytic activity">
    <reaction evidence="9">
        <text>glyoxylate + L-alanine = glycine + pyruvate</text>
        <dbReference type="Rhea" id="RHEA:24248"/>
        <dbReference type="ChEBI" id="CHEBI:15361"/>
        <dbReference type="ChEBI" id="CHEBI:36655"/>
        <dbReference type="ChEBI" id="CHEBI:57305"/>
        <dbReference type="ChEBI" id="CHEBI:57972"/>
        <dbReference type="EC" id="2.6.1.44"/>
    </reaction>
    <physiologicalReaction direction="left-to-right" evidence="9">
        <dbReference type="Rhea" id="RHEA:24249"/>
    </physiologicalReaction>
</comment>
<accession>A0ABM0MS58</accession>
<comment type="catalytic activity">
    <reaction evidence="22">
        <text>L-ornithine + pyruvate = 5-amino-2-oxopentanoate + L-alanine</text>
        <dbReference type="Rhea" id="RHEA:77327"/>
        <dbReference type="ChEBI" id="CHEBI:15361"/>
        <dbReference type="ChEBI" id="CHEBI:46911"/>
        <dbReference type="ChEBI" id="CHEBI:57972"/>
        <dbReference type="ChEBI" id="CHEBI:58802"/>
    </reaction>
</comment>
<evidence type="ECO:0000256" key="3">
    <source>
        <dbReference type="ARBA" id="ARBA00008954"/>
    </source>
</evidence>
<comment type="catalytic activity">
    <reaction evidence="18">
        <text>(R)-3-amino-2-methylpropanoate + pyruvate = 2-methyl-3-oxopropanoate + L-alanine</text>
        <dbReference type="Rhea" id="RHEA:18393"/>
        <dbReference type="ChEBI" id="CHEBI:15361"/>
        <dbReference type="ChEBI" id="CHEBI:57700"/>
        <dbReference type="ChEBI" id="CHEBI:57731"/>
        <dbReference type="ChEBI" id="CHEBI:57972"/>
        <dbReference type="EC" id="2.6.1.40"/>
    </reaction>
    <physiologicalReaction direction="left-to-right" evidence="18">
        <dbReference type="Rhea" id="RHEA:18394"/>
    </physiologicalReaction>
</comment>
<comment type="catalytic activity">
    <reaction evidence="25">
        <text>2-oxopentanoate + N(omega),N(omega)-dimethyl-L-arginine = 5-(3,3-dimethylguanidino)-2-oxopentanoate + L-2-aminopentanoate</text>
        <dbReference type="Rhea" id="RHEA:77359"/>
        <dbReference type="ChEBI" id="CHEBI:28644"/>
        <dbReference type="ChEBI" id="CHEBI:58326"/>
        <dbReference type="ChEBI" id="CHEBI:58441"/>
        <dbReference type="ChEBI" id="CHEBI:197301"/>
    </reaction>
</comment>